<proteinExistence type="predicted"/>
<accession>A0AAD1DQM5</accession>
<gene>
    <name evidence="1" type="ORF">EG343_09940</name>
</gene>
<sequence>MKAFYSKLVETFEKDEIKNEYSSNGLDYPKFIDLYGGQDLGPESFDIYPYPAIFVTWSIDHRQNPSLVTVTFRLCFEQYRDTSSLGRNTEEALKFLDYIEMTDRILRKFESPDTGKLEPATEELNIEPIVTDQYILVYNCSYKNKKITPDSKGEYKDITVKSGLYTKIFD</sequence>
<keyword evidence="2" id="KW-1185">Reference proteome</keyword>
<organism evidence="1 2">
    <name type="scientific">Chryseobacterium nakagawai</name>
    <dbReference type="NCBI Taxonomy" id="1241982"/>
    <lineage>
        <taxon>Bacteria</taxon>
        <taxon>Pseudomonadati</taxon>
        <taxon>Bacteroidota</taxon>
        <taxon>Flavobacteriia</taxon>
        <taxon>Flavobacteriales</taxon>
        <taxon>Weeksellaceae</taxon>
        <taxon>Chryseobacterium group</taxon>
        <taxon>Chryseobacterium</taxon>
    </lineage>
</organism>
<dbReference type="EMBL" id="CP033923">
    <property type="protein sequence ID" value="AZA90933.1"/>
    <property type="molecule type" value="Genomic_DNA"/>
</dbReference>
<evidence type="ECO:0000313" key="2">
    <source>
        <dbReference type="Proteomes" id="UP000278288"/>
    </source>
</evidence>
<dbReference type="AlphaFoldDB" id="A0AAD1DQM5"/>
<dbReference type="RefSeq" id="WP_123857638.1">
    <property type="nucleotide sequence ID" value="NZ_CP033923.1"/>
</dbReference>
<dbReference type="KEGG" id="cnk:EG343_09940"/>
<name>A0AAD1DQM5_CHRNA</name>
<dbReference type="Proteomes" id="UP000278288">
    <property type="component" value="Chromosome"/>
</dbReference>
<reference evidence="1 2" key="1">
    <citation type="submission" date="2018-11" db="EMBL/GenBank/DDBJ databases">
        <title>Proposal to divide the Flavobacteriaceae and reorganize its genera based on Amino Acid Identity values calculated from whole genome sequences.</title>
        <authorList>
            <person name="Nicholson A.C."/>
            <person name="Gulvik C.A."/>
            <person name="Whitney A.M."/>
            <person name="Humrighouse B.W."/>
            <person name="Bell M."/>
            <person name="Holmes B."/>
            <person name="Steigerwalt A.G."/>
            <person name="Villarma A."/>
            <person name="Sheth M."/>
            <person name="Batra D."/>
            <person name="Pryor J."/>
            <person name="Bernardet J.-F."/>
            <person name="Hugo C."/>
            <person name="Kampfer P."/>
            <person name="Newman J."/>
            <person name="McQuiston J.R."/>
        </authorList>
    </citation>
    <scope>NUCLEOTIDE SEQUENCE [LARGE SCALE GENOMIC DNA]</scope>
    <source>
        <strain evidence="1 2">G0041</strain>
    </source>
</reference>
<evidence type="ECO:0000313" key="1">
    <source>
        <dbReference type="EMBL" id="AZA90933.1"/>
    </source>
</evidence>
<protein>
    <submittedName>
        <fullName evidence="1">Uncharacterized protein</fullName>
    </submittedName>
</protein>